<gene>
    <name evidence="1" type="ORF">Tci_863358</name>
</gene>
<proteinExistence type="predicted"/>
<dbReference type="AlphaFoldDB" id="A0A699S2Y5"/>
<name>A0A699S2Y5_TANCI</name>
<evidence type="ECO:0000313" key="1">
    <source>
        <dbReference type="EMBL" id="GFC91388.1"/>
    </source>
</evidence>
<protein>
    <submittedName>
        <fullName evidence="1">Uncharacterized protein</fullName>
    </submittedName>
</protein>
<sequence length="97" mass="10382">VPNVGPNVTTNNVGSTISLVNVATLDVASKWILETTSNPNKAAKNKGKMIVAESAEPEITKIADLRPTQCNKIIEAISTPIQANMDVKDTGYFDQLL</sequence>
<accession>A0A699S2Y5</accession>
<comment type="caution">
    <text evidence="1">The sequence shown here is derived from an EMBL/GenBank/DDBJ whole genome shotgun (WGS) entry which is preliminary data.</text>
</comment>
<feature type="non-terminal residue" evidence="1">
    <location>
        <position position="1"/>
    </location>
</feature>
<dbReference type="EMBL" id="BKCJ011131450">
    <property type="protein sequence ID" value="GFC91388.1"/>
    <property type="molecule type" value="Genomic_DNA"/>
</dbReference>
<organism evidence="1">
    <name type="scientific">Tanacetum cinerariifolium</name>
    <name type="common">Dalmatian daisy</name>
    <name type="synonym">Chrysanthemum cinerariifolium</name>
    <dbReference type="NCBI Taxonomy" id="118510"/>
    <lineage>
        <taxon>Eukaryota</taxon>
        <taxon>Viridiplantae</taxon>
        <taxon>Streptophyta</taxon>
        <taxon>Embryophyta</taxon>
        <taxon>Tracheophyta</taxon>
        <taxon>Spermatophyta</taxon>
        <taxon>Magnoliopsida</taxon>
        <taxon>eudicotyledons</taxon>
        <taxon>Gunneridae</taxon>
        <taxon>Pentapetalae</taxon>
        <taxon>asterids</taxon>
        <taxon>campanulids</taxon>
        <taxon>Asterales</taxon>
        <taxon>Asteraceae</taxon>
        <taxon>Asteroideae</taxon>
        <taxon>Anthemideae</taxon>
        <taxon>Anthemidinae</taxon>
        <taxon>Tanacetum</taxon>
    </lineage>
</organism>
<reference evidence="1" key="1">
    <citation type="journal article" date="2019" name="Sci. Rep.">
        <title>Draft genome of Tanacetum cinerariifolium, the natural source of mosquito coil.</title>
        <authorList>
            <person name="Yamashiro T."/>
            <person name="Shiraishi A."/>
            <person name="Satake H."/>
            <person name="Nakayama K."/>
        </authorList>
    </citation>
    <scope>NUCLEOTIDE SEQUENCE</scope>
</reference>